<keyword evidence="1" id="KW-1133">Transmembrane helix</keyword>
<accession>D7BEU4</accession>
<organism evidence="2 3">
    <name type="scientific">Allomeiothermus silvanus (strain ATCC 700542 / DSM 9946 / NBRC 106475 / NCIMB 13440 / VI-R2)</name>
    <name type="common">Thermus silvanus</name>
    <dbReference type="NCBI Taxonomy" id="526227"/>
    <lineage>
        <taxon>Bacteria</taxon>
        <taxon>Thermotogati</taxon>
        <taxon>Deinococcota</taxon>
        <taxon>Deinococci</taxon>
        <taxon>Thermales</taxon>
        <taxon>Thermaceae</taxon>
        <taxon>Allomeiothermus</taxon>
    </lineage>
</organism>
<feature type="transmembrane region" description="Helical" evidence="1">
    <location>
        <begin position="63"/>
        <end position="88"/>
    </location>
</feature>
<dbReference type="RefSeq" id="WP_013157866.1">
    <property type="nucleotide sequence ID" value="NC_014212.1"/>
</dbReference>
<dbReference type="Proteomes" id="UP000001916">
    <property type="component" value="Chromosome"/>
</dbReference>
<reference evidence="2 3" key="1">
    <citation type="journal article" date="2010" name="Stand. Genomic Sci.">
        <title>Complete genome sequence of Meiothermus silvanus type strain (VI-R2).</title>
        <authorList>
            <person name="Sikorski J."/>
            <person name="Tindall B.J."/>
            <person name="Lowry S."/>
            <person name="Lucas S."/>
            <person name="Nolan M."/>
            <person name="Copeland A."/>
            <person name="Glavina Del Rio T."/>
            <person name="Tice H."/>
            <person name="Cheng J.F."/>
            <person name="Han C."/>
            <person name="Pitluck S."/>
            <person name="Liolios K."/>
            <person name="Ivanova N."/>
            <person name="Mavromatis K."/>
            <person name="Mikhailova N."/>
            <person name="Pati A."/>
            <person name="Goodwin L."/>
            <person name="Chen A."/>
            <person name="Palaniappan K."/>
            <person name="Land M."/>
            <person name="Hauser L."/>
            <person name="Chang Y.J."/>
            <person name="Jeffries C.D."/>
            <person name="Rohde M."/>
            <person name="Goker M."/>
            <person name="Woyke T."/>
            <person name="Bristow J."/>
            <person name="Eisen J.A."/>
            <person name="Markowitz V."/>
            <person name="Hugenholtz P."/>
            <person name="Kyrpides N.C."/>
            <person name="Klenk H.P."/>
            <person name="Lapidus A."/>
        </authorList>
    </citation>
    <scope>NUCLEOTIDE SEQUENCE [LARGE SCALE GENOMIC DNA]</scope>
    <source>
        <strain evidence="3">ATCC 700542 / DSM 9946 / VI-R2</strain>
    </source>
</reference>
<evidence type="ECO:0000313" key="2">
    <source>
        <dbReference type="EMBL" id="ADH63297.1"/>
    </source>
</evidence>
<evidence type="ECO:0000256" key="1">
    <source>
        <dbReference type="SAM" id="Phobius"/>
    </source>
</evidence>
<keyword evidence="1" id="KW-0812">Transmembrane</keyword>
<dbReference type="HOGENOM" id="CLU_2451133_0_0_0"/>
<dbReference type="AlphaFoldDB" id="D7BEU4"/>
<dbReference type="KEGG" id="msv:Mesil_1404"/>
<keyword evidence="1" id="KW-0472">Membrane</keyword>
<protein>
    <submittedName>
        <fullName evidence="2">Uncharacterized protein</fullName>
    </submittedName>
</protein>
<keyword evidence="3" id="KW-1185">Reference proteome</keyword>
<proteinExistence type="predicted"/>
<dbReference type="EMBL" id="CP002042">
    <property type="protein sequence ID" value="ADH63297.1"/>
    <property type="molecule type" value="Genomic_DNA"/>
</dbReference>
<evidence type="ECO:0000313" key="3">
    <source>
        <dbReference type="Proteomes" id="UP000001916"/>
    </source>
</evidence>
<gene>
    <name evidence="2" type="ordered locus">Mesil_1404</name>
</gene>
<sequence>MLRPLLHKVQEVEWPEAHIGGLTAVASFRGDSREEAEQKLDFLLGQEGRRQLEQTLDRLERGVLVAFMGIGIASVILLVYLFSAFHLLG</sequence>
<name>D7BEU4_ALLS1</name>